<evidence type="ECO:0008006" key="4">
    <source>
        <dbReference type="Google" id="ProtNLM"/>
    </source>
</evidence>
<name>A0ABS0I0D2_9BACT</name>
<feature type="transmembrane region" description="Helical" evidence="1">
    <location>
        <begin position="347"/>
        <end position="369"/>
    </location>
</feature>
<feature type="transmembrane region" description="Helical" evidence="1">
    <location>
        <begin position="114"/>
        <end position="133"/>
    </location>
</feature>
<reference evidence="2 3" key="1">
    <citation type="submission" date="2020-11" db="EMBL/GenBank/DDBJ databases">
        <authorList>
            <person name="Kim M.K."/>
        </authorList>
    </citation>
    <scope>NUCLEOTIDE SEQUENCE [LARGE SCALE GENOMIC DNA]</scope>
    <source>
        <strain evidence="2 3">BT662</strain>
    </source>
</reference>
<dbReference type="Proteomes" id="UP000618931">
    <property type="component" value="Unassembled WGS sequence"/>
</dbReference>
<keyword evidence="1" id="KW-1133">Transmembrane helix</keyword>
<comment type="caution">
    <text evidence="2">The sequence shown here is derived from an EMBL/GenBank/DDBJ whole genome shotgun (WGS) entry which is preliminary data.</text>
</comment>
<gene>
    <name evidence="2" type="ORF">I2H31_03020</name>
</gene>
<feature type="transmembrane region" description="Helical" evidence="1">
    <location>
        <begin position="313"/>
        <end position="335"/>
    </location>
</feature>
<feature type="transmembrane region" description="Helical" evidence="1">
    <location>
        <begin position="85"/>
        <end position="108"/>
    </location>
</feature>
<organism evidence="2 3">
    <name type="scientific">Hymenobacter ruricola</name>
    <dbReference type="NCBI Taxonomy" id="2791023"/>
    <lineage>
        <taxon>Bacteria</taxon>
        <taxon>Pseudomonadati</taxon>
        <taxon>Bacteroidota</taxon>
        <taxon>Cytophagia</taxon>
        <taxon>Cytophagales</taxon>
        <taxon>Hymenobacteraceae</taxon>
        <taxon>Hymenobacter</taxon>
    </lineage>
</organism>
<keyword evidence="1" id="KW-0472">Membrane</keyword>
<keyword evidence="3" id="KW-1185">Reference proteome</keyword>
<feature type="transmembrane region" description="Helical" evidence="1">
    <location>
        <begin position="54"/>
        <end position="73"/>
    </location>
</feature>
<evidence type="ECO:0000256" key="1">
    <source>
        <dbReference type="SAM" id="Phobius"/>
    </source>
</evidence>
<keyword evidence="1" id="KW-0812">Transmembrane</keyword>
<feature type="transmembrane region" description="Helical" evidence="1">
    <location>
        <begin position="12"/>
        <end position="34"/>
    </location>
</feature>
<accession>A0ABS0I0D2</accession>
<sequence>MIPSSPILRHLLRLGLVLAVVPFVALMAFNHPFFDDYRTAYWTHEHGLWGMQKWFYLTWSGRFTSTFFMTVLNPVTYGWLEGVRLVSLLVFGMQWASLAFLLRTVFHIVLRIEFAWSTAHWATALLLALFCNATAAPFSFLYWLCGVVVYQLTLSSLLTFAALALRAGWGPAAAQWRSAGWACGPLVLAVAGNELTMLQAVPVLALLGYALPTAARPKWWLWLAVAGATAAAAVLAPGNWLRVAATAPPTDPLHAYRWLVLLPRTAYSMVLFLAQPLNALSLLAAAAAGLWLGFQSSSSTTAAAVASWPRRHWWALLLAFGAMNTVGFLLFRYVLVGPPLHRGRNEMLLLMLITVLALAWLVALLPGVARWAPRLRRFAPALALLVAGLFAVGNVPVAWRELATAAAPFDAQMQARYALLREAQRTGQPTVTLPPLRLPTARILMPLRQFTPPRNLEFDIDLTTGCDGNINDVTERYFHVPNVCCDPSAPDLVPRR</sequence>
<dbReference type="EMBL" id="JADQDM010000001">
    <property type="protein sequence ID" value="MBF9220067.1"/>
    <property type="molecule type" value="Genomic_DNA"/>
</dbReference>
<evidence type="ECO:0000313" key="2">
    <source>
        <dbReference type="EMBL" id="MBF9220067.1"/>
    </source>
</evidence>
<feature type="transmembrane region" description="Helical" evidence="1">
    <location>
        <begin position="185"/>
        <end position="207"/>
    </location>
</feature>
<protein>
    <recommendedName>
        <fullName evidence="4">YfhO family protein</fullName>
    </recommendedName>
</protein>
<feature type="transmembrane region" description="Helical" evidence="1">
    <location>
        <begin position="219"/>
        <end position="240"/>
    </location>
</feature>
<evidence type="ECO:0000313" key="3">
    <source>
        <dbReference type="Proteomes" id="UP000618931"/>
    </source>
</evidence>
<feature type="transmembrane region" description="Helical" evidence="1">
    <location>
        <begin position="266"/>
        <end position="292"/>
    </location>
</feature>
<proteinExistence type="predicted"/>
<feature type="transmembrane region" description="Helical" evidence="1">
    <location>
        <begin position="140"/>
        <end position="165"/>
    </location>
</feature>
<feature type="transmembrane region" description="Helical" evidence="1">
    <location>
        <begin position="381"/>
        <end position="399"/>
    </location>
</feature>
<dbReference type="RefSeq" id="WP_196291512.1">
    <property type="nucleotide sequence ID" value="NZ_JADQDM010000001.1"/>
</dbReference>